<evidence type="ECO:0000313" key="2">
    <source>
        <dbReference type="EMBL" id="MBB3839087.1"/>
    </source>
</evidence>
<accession>A0A7W6ER28</accession>
<dbReference type="InterPro" id="IPR016181">
    <property type="entry name" value="Acyl_CoA_acyltransferase"/>
</dbReference>
<evidence type="ECO:0000259" key="1">
    <source>
        <dbReference type="PROSITE" id="PS51186"/>
    </source>
</evidence>
<dbReference type="InterPro" id="IPR000182">
    <property type="entry name" value="GNAT_dom"/>
</dbReference>
<dbReference type="Gene3D" id="3.40.630.30">
    <property type="match status" value="1"/>
</dbReference>
<dbReference type="RefSeq" id="WP_183975082.1">
    <property type="nucleotide sequence ID" value="NZ_JACIBY010000006.1"/>
</dbReference>
<comment type="caution">
    <text evidence="2">The sequence shown here is derived from an EMBL/GenBank/DDBJ whole genome shotgun (WGS) entry which is preliminary data.</text>
</comment>
<proteinExistence type="predicted"/>
<keyword evidence="2" id="KW-0808">Transferase</keyword>
<dbReference type="Proteomes" id="UP000541352">
    <property type="component" value="Unassembled WGS sequence"/>
</dbReference>
<protein>
    <submittedName>
        <fullName evidence="2">RimJ/RimL family protein N-acetyltransferase</fullName>
    </submittedName>
</protein>
<dbReference type="Pfam" id="PF13302">
    <property type="entry name" value="Acetyltransf_3"/>
    <property type="match status" value="1"/>
</dbReference>
<evidence type="ECO:0000313" key="3">
    <source>
        <dbReference type="Proteomes" id="UP000541352"/>
    </source>
</evidence>
<gene>
    <name evidence="2" type="ORF">FHS57_003093</name>
</gene>
<dbReference type="AlphaFoldDB" id="A0A7W6ER28"/>
<dbReference type="PANTHER" id="PTHR43792:SF16">
    <property type="entry name" value="N-ACETYLTRANSFERASE DOMAIN-CONTAINING PROTEIN"/>
    <property type="match status" value="1"/>
</dbReference>
<dbReference type="PANTHER" id="PTHR43792">
    <property type="entry name" value="GNAT FAMILY, PUTATIVE (AFU_ORTHOLOGUE AFUA_3G00765)-RELATED-RELATED"/>
    <property type="match status" value="1"/>
</dbReference>
<keyword evidence="3" id="KW-1185">Reference proteome</keyword>
<dbReference type="EMBL" id="JACIBY010000006">
    <property type="protein sequence ID" value="MBB3839087.1"/>
    <property type="molecule type" value="Genomic_DNA"/>
</dbReference>
<reference evidence="2 3" key="1">
    <citation type="submission" date="2020-08" db="EMBL/GenBank/DDBJ databases">
        <title>Genomic Encyclopedia of Type Strains, Phase IV (KMG-IV): sequencing the most valuable type-strain genomes for metagenomic binning, comparative biology and taxonomic classification.</title>
        <authorList>
            <person name="Goeker M."/>
        </authorList>
    </citation>
    <scope>NUCLEOTIDE SEQUENCE [LARGE SCALE GENOMIC DNA]</scope>
    <source>
        <strain evidence="2 3">DSM 17976</strain>
    </source>
</reference>
<dbReference type="GO" id="GO:0016747">
    <property type="term" value="F:acyltransferase activity, transferring groups other than amino-acyl groups"/>
    <property type="evidence" value="ECO:0007669"/>
    <property type="project" value="InterPro"/>
</dbReference>
<sequence length="166" mass="18766">MLYLETPRLYFRIFRPEDAADLFRIEGDADVMRFIRTPAADISHSHQRIANELVYASENEGLGLCACYEKESGTFVGLVKIKHVENTDAIEVGYGFVPEAWGKGYATEVTRTSIEHLQTNFAGRPIIAFIHPNHHSSRHVLEKAGMKQVPTIFEGHEEAVVFEFIS</sequence>
<organism evidence="2 3">
    <name type="scientific">Runella defluvii</name>
    <dbReference type="NCBI Taxonomy" id="370973"/>
    <lineage>
        <taxon>Bacteria</taxon>
        <taxon>Pseudomonadati</taxon>
        <taxon>Bacteroidota</taxon>
        <taxon>Cytophagia</taxon>
        <taxon>Cytophagales</taxon>
        <taxon>Spirosomataceae</taxon>
        <taxon>Runella</taxon>
    </lineage>
</organism>
<dbReference type="SUPFAM" id="SSF55729">
    <property type="entry name" value="Acyl-CoA N-acyltransferases (Nat)"/>
    <property type="match status" value="1"/>
</dbReference>
<name>A0A7W6ER28_9BACT</name>
<dbReference type="InterPro" id="IPR051531">
    <property type="entry name" value="N-acetyltransferase"/>
</dbReference>
<dbReference type="PROSITE" id="PS51186">
    <property type="entry name" value="GNAT"/>
    <property type="match status" value="1"/>
</dbReference>
<feature type="domain" description="N-acetyltransferase" evidence="1">
    <location>
        <begin position="9"/>
        <end position="166"/>
    </location>
</feature>